<keyword evidence="5" id="KW-1185">Reference proteome</keyword>
<dbReference type="NCBIfam" id="TIGR04049">
    <property type="entry name" value="AIR_rel_sll0787"/>
    <property type="match status" value="1"/>
</dbReference>
<dbReference type="CDD" id="cd02192">
    <property type="entry name" value="PurM-like3"/>
    <property type="match status" value="1"/>
</dbReference>
<dbReference type="Proteomes" id="UP000583454">
    <property type="component" value="Unassembled WGS sequence"/>
</dbReference>
<evidence type="ECO:0000313" key="4">
    <source>
        <dbReference type="EMBL" id="MBB5760175.1"/>
    </source>
</evidence>
<dbReference type="PIRSF" id="PIRSF036540">
    <property type="entry name" value="UCP036540_AIR"/>
    <property type="match status" value="1"/>
</dbReference>
<evidence type="ECO:0000259" key="3">
    <source>
        <dbReference type="Pfam" id="PF02769"/>
    </source>
</evidence>
<dbReference type="PANTHER" id="PTHR30270">
    <property type="entry name" value="THIAMINE-MONOPHOSPHATE KINASE"/>
    <property type="match status" value="1"/>
</dbReference>
<dbReference type="Pfam" id="PF02769">
    <property type="entry name" value="AIRS_C"/>
    <property type="match status" value="1"/>
</dbReference>
<proteinExistence type="predicted"/>
<dbReference type="InterPro" id="IPR036921">
    <property type="entry name" value="PurM-like_N_sf"/>
</dbReference>
<dbReference type="Gene3D" id="3.30.1330.10">
    <property type="entry name" value="PurM-like, N-terminal domain"/>
    <property type="match status" value="1"/>
</dbReference>
<evidence type="ECO:0000256" key="1">
    <source>
        <dbReference type="ARBA" id="ARBA00022977"/>
    </source>
</evidence>
<dbReference type="EMBL" id="JACHOP010000036">
    <property type="protein sequence ID" value="MBB5760175.1"/>
    <property type="molecule type" value="Genomic_DNA"/>
</dbReference>
<dbReference type="GO" id="GO:0009228">
    <property type="term" value="P:thiamine biosynthetic process"/>
    <property type="evidence" value="ECO:0007669"/>
    <property type="project" value="UniProtKB-KW"/>
</dbReference>
<dbReference type="RefSeq" id="WP_183573886.1">
    <property type="nucleotide sequence ID" value="NZ_JACHOP010000036.1"/>
</dbReference>
<reference evidence="4 5" key="1">
    <citation type="submission" date="2020-08" db="EMBL/GenBank/DDBJ databases">
        <title>Genomic Encyclopedia of Type Strains, Phase IV (KMG-IV): sequencing the most valuable type-strain genomes for metagenomic binning, comparative biology and taxonomic classification.</title>
        <authorList>
            <person name="Goeker M."/>
        </authorList>
    </citation>
    <scope>NUCLEOTIDE SEQUENCE [LARGE SCALE GENOMIC DNA]</scope>
    <source>
        <strain evidence="4 5">DSM 2163</strain>
    </source>
</reference>
<comment type="caution">
    <text evidence="4">The sequence shown here is derived from an EMBL/GenBank/DDBJ whole genome shotgun (WGS) entry which is preliminary data.</text>
</comment>
<dbReference type="InterPro" id="IPR011413">
    <property type="entry name" value="UCP036540_AIR"/>
</dbReference>
<evidence type="ECO:0008006" key="6">
    <source>
        <dbReference type="Google" id="ProtNLM"/>
    </source>
</evidence>
<gene>
    <name evidence="4" type="ORF">HNR00_004921</name>
</gene>
<dbReference type="InterPro" id="IPR036676">
    <property type="entry name" value="PurM-like_C_sf"/>
</dbReference>
<dbReference type="InterPro" id="IPR010918">
    <property type="entry name" value="PurM-like_C_dom"/>
</dbReference>
<dbReference type="SUPFAM" id="SSF55326">
    <property type="entry name" value="PurM N-terminal domain-like"/>
    <property type="match status" value="1"/>
</dbReference>
<organism evidence="4 5">
    <name type="scientific">Methylorubrum rhodinum</name>
    <dbReference type="NCBI Taxonomy" id="29428"/>
    <lineage>
        <taxon>Bacteria</taxon>
        <taxon>Pseudomonadati</taxon>
        <taxon>Pseudomonadota</taxon>
        <taxon>Alphaproteobacteria</taxon>
        <taxon>Hyphomicrobiales</taxon>
        <taxon>Methylobacteriaceae</taxon>
        <taxon>Methylorubrum</taxon>
    </lineage>
</organism>
<dbReference type="InterPro" id="IPR024030">
    <property type="entry name" value="AIR_synthase-rel_sll0787"/>
</dbReference>
<keyword evidence="1" id="KW-0784">Thiamine biosynthesis</keyword>
<feature type="domain" description="PurM-like C-terminal" evidence="3">
    <location>
        <begin position="203"/>
        <end position="297"/>
    </location>
</feature>
<dbReference type="PANTHER" id="PTHR30270:SF0">
    <property type="entry name" value="THIAMINE-MONOPHOSPHATE KINASE"/>
    <property type="match status" value="1"/>
</dbReference>
<feature type="domain" description="PurM-like N-terminal" evidence="2">
    <location>
        <begin position="45"/>
        <end position="149"/>
    </location>
</feature>
<dbReference type="SUPFAM" id="SSF56042">
    <property type="entry name" value="PurM C-terminal domain-like"/>
    <property type="match status" value="1"/>
</dbReference>
<dbReference type="GO" id="GO:0009030">
    <property type="term" value="F:thiamine-phosphate kinase activity"/>
    <property type="evidence" value="ECO:0007669"/>
    <property type="project" value="InterPro"/>
</dbReference>
<name>A0A840ZT10_9HYPH</name>
<evidence type="ECO:0000259" key="2">
    <source>
        <dbReference type="Pfam" id="PF00586"/>
    </source>
</evidence>
<evidence type="ECO:0000313" key="5">
    <source>
        <dbReference type="Proteomes" id="UP000583454"/>
    </source>
</evidence>
<dbReference type="Gene3D" id="3.90.650.10">
    <property type="entry name" value="PurM-like C-terminal domain"/>
    <property type="match status" value="1"/>
</dbReference>
<sequence>MTTAVDIQALARQIQDARGVAHKRDIDAVVARLGLGSRHASVPVGDDCAAIPDGDGHLLLAIEGFLDSFVAADPYFAGYCGIMVNLSDVAAMGGRPIAVVDALWGRDAAEADPILAGLSDAAALYSVPVVGGHTNTRADAGNLAVAVLGRAGTRLLTSFDATPGDDLVAAIDLRGRFREPHPYWDASTGAPGERLRGDLALLPGLAEDGLCRAAKDISMAGVVGTALMLLECSNVGGVIDLDAIPRPEHVPLARWLTAFPSFGYLLSVHPDRTPAVCARFAERGITAASIGRLDASRVARVCDAAGAEAVVWDFVANPLIGCGKDGGRAS</sequence>
<accession>A0A840ZT10</accession>
<protein>
    <recommendedName>
        <fullName evidence="6">Sll0787 family AIR synthase-like protein</fullName>
    </recommendedName>
</protein>
<dbReference type="AlphaFoldDB" id="A0A840ZT10"/>
<dbReference type="InterPro" id="IPR016188">
    <property type="entry name" value="PurM-like_N"/>
</dbReference>
<dbReference type="Pfam" id="PF00586">
    <property type="entry name" value="AIRS"/>
    <property type="match status" value="1"/>
</dbReference>
<dbReference type="InterPro" id="IPR006283">
    <property type="entry name" value="ThiL-like"/>
</dbReference>